<evidence type="ECO:0000256" key="6">
    <source>
        <dbReference type="ARBA" id="ARBA00023125"/>
    </source>
</evidence>
<dbReference type="Pfam" id="PF21530">
    <property type="entry name" value="Pif1_2B_dom"/>
    <property type="match status" value="1"/>
</dbReference>
<dbReference type="GO" id="GO:0006281">
    <property type="term" value="P:DNA repair"/>
    <property type="evidence" value="ECO:0007669"/>
    <property type="project" value="UniProtKB-KW"/>
</dbReference>
<dbReference type="GO" id="GO:0006310">
    <property type="term" value="P:DNA recombination"/>
    <property type="evidence" value="ECO:0007669"/>
    <property type="project" value="UniProtKB-KW"/>
</dbReference>
<evidence type="ECO:0000256" key="5">
    <source>
        <dbReference type="ARBA" id="ARBA00022840"/>
    </source>
</evidence>
<dbReference type="Gene3D" id="3.60.10.10">
    <property type="entry name" value="Endonuclease/exonuclease/phosphatase"/>
    <property type="match status" value="1"/>
</dbReference>
<keyword evidence="7 9" id="KW-0234">DNA repair</keyword>
<dbReference type="InterPro" id="IPR049163">
    <property type="entry name" value="Pif1-like_2B_dom"/>
</dbReference>
<dbReference type="SUPFAM" id="SSF56219">
    <property type="entry name" value="DNase I-like"/>
    <property type="match status" value="1"/>
</dbReference>
<dbReference type="EC" id="5.6.2.3" evidence="9"/>
<dbReference type="GO" id="GO:0000723">
    <property type="term" value="P:telomere maintenance"/>
    <property type="evidence" value="ECO:0007669"/>
    <property type="project" value="InterPro"/>
</dbReference>
<dbReference type="InterPro" id="IPR036691">
    <property type="entry name" value="Endo/exonu/phosph_ase_sf"/>
</dbReference>
<comment type="catalytic activity">
    <reaction evidence="9">
        <text>ATP + H2O = ADP + phosphate + H(+)</text>
        <dbReference type="Rhea" id="RHEA:13065"/>
        <dbReference type="ChEBI" id="CHEBI:15377"/>
        <dbReference type="ChEBI" id="CHEBI:15378"/>
        <dbReference type="ChEBI" id="CHEBI:30616"/>
        <dbReference type="ChEBI" id="CHEBI:43474"/>
        <dbReference type="ChEBI" id="CHEBI:456216"/>
        <dbReference type="EC" id="5.6.2.3"/>
    </reaction>
</comment>
<evidence type="ECO:0000256" key="10">
    <source>
        <dbReference type="SAM" id="MobiDB-lite"/>
    </source>
</evidence>
<dbReference type="InterPro" id="IPR027417">
    <property type="entry name" value="P-loop_NTPase"/>
</dbReference>
<feature type="region of interest" description="Disordered" evidence="10">
    <location>
        <begin position="729"/>
        <end position="748"/>
    </location>
</feature>
<accession>A0AAW0MHZ5</accession>
<dbReference type="SUPFAM" id="SSF52540">
    <property type="entry name" value="P-loop containing nucleoside triphosphate hydrolases"/>
    <property type="match status" value="2"/>
</dbReference>
<feature type="domain" description="DNA helicase Pif1-like 2B" evidence="13">
    <location>
        <begin position="353"/>
        <end position="384"/>
    </location>
</feature>
<dbReference type="GO" id="GO:0016787">
    <property type="term" value="F:hydrolase activity"/>
    <property type="evidence" value="ECO:0007669"/>
    <property type="project" value="UniProtKB-KW"/>
</dbReference>
<keyword evidence="2 9" id="KW-0227">DNA damage</keyword>
<evidence type="ECO:0000256" key="7">
    <source>
        <dbReference type="ARBA" id="ARBA00023204"/>
    </source>
</evidence>
<dbReference type="InterPro" id="IPR005135">
    <property type="entry name" value="Endo/exonuclease/phosphatase"/>
</dbReference>
<comment type="caution">
    <text evidence="14">The sequence shown here is derived from an EMBL/GenBank/DDBJ whole genome shotgun (WGS) entry which is preliminary data.</text>
</comment>
<evidence type="ECO:0000313" key="14">
    <source>
        <dbReference type="EMBL" id="KAK7879572.1"/>
    </source>
</evidence>
<protein>
    <recommendedName>
        <fullName evidence="9">ATP-dependent DNA helicase</fullName>
        <ecNumber evidence="9">5.6.2.3</ecNumber>
    </recommendedName>
</protein>
<evidence type="ECO:0000256" key="9">
    <source>
        <dbReference type="RuleBase" id="RU363044"/>
    </source>
</evidence>
<evidence type="ECO:0000259" key="11">
    <source>
        <dbReference type="Pfam" id="PF03372"/>
    </source>
</evidence>
<evidence type="ECO:0000256" key="1">
    <source>
        <dbReference type="ARBA" id="ARBA00022741"/>
    </source>
</evidence>
<keyword evidence="1 9" id="KW-0547">Nucleotide-binding</keyword>
<organism evidence="14 15">
    <name type="scientific">Mugilogobius chulae</name>
    <name type="common">yellowstripe goby</name>
    <dbReference type="NCBI Taxonomy" id="88201"/>
    <lineage>
        <taxon>Eukaryota</taxon>
        <taxon>Metazoa</taxon>
        <taxon>Chordata</taxon>
        <taxon>Craniata</taxon>
        <taxon>Vertebrata</taxon>
        <taxon>Euteleostomi</taxon>
        <taxon>Actinopterygii</taxon>
        <taxon>Neopterygii</taxon>
        <taxon>Teleostei</taxon>
        <taxon>Neoteleostei</taxon>
        <taxon>Acanthomorphata</taxon>
        <taxon>Gobiaria</taxon>
        <taxon>Gobiiformes</taxon>
        <taxon>Gobioidei</taxon>
        <taxon>Gobiidae</taxon>
        <taxon>Gobionellinae</taxon>
        <taxon>Mugilogobius</taxon>
    </lineage>
</organism>
<dbReference type="EMBL" id="JBBPFD010000239">
    <property type="protein sequence ID" value="KAK7879572.1"/>
    <property type="molecule type" value="Genomic_DNA"/>
</dbReference>
<evidence type="ECO:0000256" key="3">
    <source>
        <dbReference type="ARBA" id="ARBA00022801"/>
    </source>
</evidence>
<dbReference type="PANTHER" id="PTHR47642">
    <property type="entry name" value="ATP-DEPENDENT DNA HELICASE"/>
    <property type="match status" value="1"/>
</dbReference>
<proteinExistence type="inferred from homology"/>
<evidence type="ECO:0000256" key="4">
    <source>
        <dbReference type="ARBA" id="ARBA00022806"/>
    </source>
</evidence>
<dbReference type="AlphaFoldDB" id="A0AAW0MHZ5"/>
<name>A0AAW0MHZ5_9GOBI</name>
<keyword evidence="9" id="KW-0233">DNA recombination</keyword>
<dbReference type="Pfam" id="PF05970">
    <property type="entry name" value="PIF1"/>
    <property type="match status" value="1"/>
</dbReference>
<feature type="domain" description="DNA helicase Pif1-like DEAD-box helicase" evidence="12">
    <location>
        <begin position="48"/>
        <end position="264"/>
    </location>
</feature>
<dbReference type="GO" id="GO:0043139">
    <property type="term" value="F:5'-3' DNA helicase activity"/>
    <property type="evidence" value="ECO:0007669"/>
    <property type="project" value="UniProtKB-EC"/>
</dbReference>
<dbReference type="Proteomes" id="UP001460270">
    <property type="component" value="Unassembled WGS sequence"/>
</dbReference>
<dbReference type="Gene3D" id="3.40.50.300">
    <property type="entry name" value="P-loop containing nucleotide triphosphate hydrolases"/>
    <property type="match status" value="1"/>
</dbReference>
<evidence type="ECO:0000256" key="2">
    <source>
        <dbReference type="ARBA" id="ARBA00022763"/>
    </source>
</evidence>
<evidence type="ECO:0000313" key="15">
    <source>
        <dbReference type="Proteomes" id="UP001460270"/>
    </source>
</evidence>
<keyword evidence="5 9" id="KW-0067">ATP-binding</keyword>
<dbReference type="InterPro" id="IPR010285">
    <property type="entry name" value="DNA_helicase_pif1-like_DEAD"/>
</dbReference>
<comment type="similarity">
    <text evidence="9">Belongs to the helicase family.</text>
</comment>
<keyword evidence="3 9" id="KW-0378">Hydrolase</keyword>
<dbReference type="CDD" id="cd18809">
    <property type="entry name" value="SF1_C_RecD"/>
    <property type="match status" value="1"/>
</dbReference>
<sequence length="748" mass="85237">MRDRPDDDDVQENDPDLTRAVRTVTNATFVMEPPKLDPVYRQQLYQSLNQMQASVFYTVRDWCIKRVGNVTAEQFFYFINGGAGTGKSHLIKCIYTEASEILSKIERNAYETDPSKPTVLLTAFTGTAAFNICGTTLHTLLKLPRTLQPPYKGLGNRLDEMRAELMNAEIIIIDEISMVSKELFAYVHFRFQQIKGSNKPFGGMSVLAVGDFYQLPPVAYSKPLCVFEAGCIDLWNDNFQMITLTEIMRQKDDKAFAEMLNRIRVKDLTQELSDNDRELLSQAVTEPENCPNDVLHIFARNKKVNHHNSKTLALLYDDIITINADDYRKDARTGAMELQTTPCKGELNGLQDKLELAIGARVMLTRNIDISQGLVNGAFAKVATLVYSPCNSTHVQKLGLDLDLSQRRNADNQMLVYLERSEENITTKKGMVRRQFPLKLAFACTIHKVQGMSTTSAVVSLKEIFQAGMGYVALSRVTSLRGLRIIDMDESKLYANPDITESLNNMQKNHFEQIMPFYHLSQTLDRDKTFSIIHHNTQGLPSHIQDIQAHHELCLADVLCFTETRLQGFVAPSLHLDGYSMFERSRHVSYTNFSDMARKDGGGAAIYVKNHIVAHEVRYVHNVTDLEFVVVRVEAPFSALIVTVYRPPTYNVKSFLDNLRALLQCLEMLDVHPIIVCGDFNENLLYYGQKPIMELFASKGYAQKPRNEGDYETTMDLLESKERTSFVYKKKERKNGRKKERKKKERKT</sequence>
<evidence type="ECO:0000259" key="13">
    <source>
        <dbReference type="Pfam" id="PF21530"/>
    </source>
</evidence>
<comment type="cofactor">
    <cofactor evidence="9">
        <name>Mg(2+)</name>
        <dbReference type="ChEBI" id="CHEBI:18420"/>
    </cofactor>
</comment>
<evidence type="ECO:0000256" key="8">
    <source>
        <dbReference type="ARBA" id="ARBA00023235"/>
    </source>
</evidence>
<keyword evidence="8" id="KW-0413">Isomerase</keyword>
<gene>
    <name evidence="14" type="ORF">WMY93_033718</name>
</gene>
<evidence type="ECO:0000259" key="12">
    <source>
        <dbReference type="Pfam" id="PF05970"/>
    </source>
</evidence>
<keyword evidence="4 9" id="KW-0347">Helicase</keyword>
<reference evidence="15" key="1">
    <citation type="submission" date="2024-04" db="EMBL/GenBank/DDBJ databases">
        <title>Salinicola lusitanus LLJ914,a marine bacterium isolated from the Okinawa Trough.</title>
        <authorList>
            <person name="Li J."/>
        </authorList>
    </citation>
    <scope>NUCLEOTIDE SEQUENCE [LARGE SCALE GENOMIC DNA]</scope>
</reference>
<keyword evidence="6" id="KW-0238">DNA-binding</keyword>
<dbReference type="GO" id="GO:0005524">
    <property type="term" value="F:ATP binding"/>
    <property type="evidence" value="ECO:0007669"/>
    <property type="project" value="UniProtKB-KW"/>
</dbReference>
<dbReference type="Pfam" id="PF03372">
    <property type="entry name" value="Exo_endo_phos"/>
    <property type="match status" value="1"/>
</dbReference>
<dbReference type="InterPro" id="IPR051055">
    <property type="entry name" value="PIF1_helicase"/>
</dbReference>
<feature type="domain" description="Endonuclease/exonuclease/phosphatase" evidence="11">
    <location>
        <begin position="535"/>
        <end position="682"/>
    </location>
</feature>
<dbReference type="PANTHER" id="PTHR47642:SF5">
    <property type="entry name" value="ATP-DEPENDENT DNA HELICASE"/>
    <property type="match status" value="1"/>
</dbReference>
<keyword evidence="15" id="KW-1185">Reference proteome</keyword>